<dbReference type="InterPro" id="IPR002850">
    <property type="entry name" value="PIN_toxin-like"/>
</dbReference>
<sequence>MTLEKNKLTVVLDTNVFISALIFGGIPFELFDLCRQGRINLVVSSHILLEFARILQTKFKFSKKMALDVVSEIRRISKIVYPNIKIDIVKQDLSDNKIIECAVEGGAGYLVSGDSHLLDIKYYKTIKIVSLSEFLKFI</sequence>
<evidence type="ECO:0000313" key="3">
    <source>
        <dbReference type="Proteomes" id="UP000177905"/>
    </source>
</evidence>
<dbReference type="SUPFAM" id="SSF88723">
    <property type="entry name" value="PIN domain-like"/>
    <property type="match status" value="1"/>
</dbReference>
<dbReference type="AlphaFoldDB" id="A0A1F4S6W2"/>
<dbReference type="Gene3D" id="3.40.50.1010">
    <property type="entry name" value="5'-nuclease"/>
    <property type="match status" value="1"/>
</dbReference>
<proteinExistence type="predicted"/>
<organism evidence="2 3">
    <name type="scientific">candidate division WOR-1 bacterium RIFOXYB2_FULL_36_35</name>
    <dbReference type="NCBI Taxonomy" id="1802578"/>
    <lineage>
        <taxon>Bacteria</taxon>
        <taxon>Bacillati</taxon>
        <taxon>Saganbacteria</taxon>
    </lineage>
</organism>
<dbReference type="EMBL" id="MEUA01000019">
    <property type="protein sequence ID" value="OGC15483.1"/>
    <property type="molecule type" value="Genomic_DNA"/>
</dbReference>
<accession>A0A1F4S6W2</accession>
<dbReference type="InterPro" id="IPR002716">
    <property type="entry name" value="PIN_dom"/>
</dbReference>
<dbReference type="PANTHER" id="PTHR34610:SF3">
    <property type="entry name" value="SSL7007 PROTEIN"/>
    <property type="match status" value="1"/>
</dbReference>
<comment type="caution">
    <text evidence="2">The sequence shown here is derived from an EMBL/GenBank/DDBJ whole genome shotgun (WGS) entry which is preliminary data.</text>
</comment>
<dbReference type="Proteomes" id="UP000177905">
    <property type="component" value="Unassembled WGS sequence"/>
</dbReference>
<gene>
    <name evidence="2" type="ORF">A2290_03730</name>
</gene>
<name>A0A1F4S6W2_UNCSA</name>
<dbReference type="PANTHER" id="PTHR34610">
    <property type="entry name" value="SSL7007 PROTEIN"/>
    <property type="match status" value="1"/>
</dbReference>
<evidence type="ECO:0000259" key="1">
    <source>
        <dbReference type="SMART" id="SM00670"/>
    </source>
</evidence>
<evidence type="ECO:0000313" key="2">
    <source>
        <dbReference type="EMBL" id="OGC15483.1"/>
    </source>
</evidence>
<protein>
    <submittedName>
        <fullName evidence="2">Putative toxin-antitoxin system toxin component, PIN family</fullName>
    </submittedName>
</protein>
<dbReference type="NCBIfam" id="TIGR00305">
    <property type="entry name" value="putative toxin-antitoxin system toxin component, PIN family"/>
    <property type="match status" value="1"/>
</dbReference>
<dbReference type="SMART" id="SM00670">
    <property type="entry name" value="PINc"/>
    <property type="match status" value="1"/>
</dbReference>
<feature type="domain" description="PIN" evidence="1">
    <location>
        <begin position="8"/>
        <end position="119"/>
    </location>
</feature>
<reference evidence="2 3" key="1">
    <citation type="journal article" date="2016" name="Nat. Commun.">
        <title>Thousands of microbial genomes shed light on interconnected biogeochemical processes in an aquifer system.</title>
        <authorList>
            <person name="Anantharaman K."/>
            <person name="Brown C.T."/>
            <person name="Hug L.A."/>
            <person name="Sharon I."/>
            <person name="Castelle C.J."/>
            <person name="Probst A.J."/>
            <person name="Thomas B.C."/>
            <person name="Singh A."/>
            <person name="Wilkins M.J."/>
            <person name="Karaoz U."/>
            <person name="Brodie E.L."/>
            <person name="Williams K.H."/>
            <person name="Hubbard S.S."/>
            <person name="Banfield J.F."/>
        </authorList>
    </citation>
    <scope>NUCLEOTIDE SEQUENCE [LARGE SCALE GENOMIC DNA]</scope>
</reference>
<dbReference type="InterPro" id="IPR029060">
    <property type="entry name" value="PIN-like_dom_sf"/>
</dbReference>
<dbReference type="Pfam" id="PF13470">
    <property type="entry name" value="PIN_3"/>
    <property type="match status" value="1"/>
</dbReference>